<accession>A0A9E5T440</accession>
<evidence type="ECO:0000313" key="2">
    <source>
        <dbReference type="Proteomes" id="UP000787472"/>
    </source>
</evidence>
<dbReference type="EMBL" id="JAAONZ010000018">
    <property type="protein sequence ID" value="NHO67652.1"/>
    <property type="molecule type" value="Genomic_DNA"/>
</dbReference>
<dbReference type="Proteomes" id="UP000787472">
    <property type="component" value="Unassembled WGS sequence"/>
</dbReference>
<proteinExistence type="predicted"/>
<sequence length="74" mass="8652">MTGHSPATKLVNVDSHNSILMREQLIREITGLERQLEQLKINDEDRDFSQQQTYREMIHSRKGMLTSLPFAPNR</sequence>
<evidence type="ECO:0000313" key="1">
    <source>
        <dbReference type="EMBL" id="NHO67652.1"/>
    </source>
</evidence>
<dbReference type="AlphaFoldDB" id="A0A9E5T440"/>
<comment type="caution">
    <text evidence="1">The sequence shown here is derived from an EMBL/GenBank/DDBJ whole genome shotgun (WGS) entry which is preliminary data.</text>
</comment>
<keyword evidence="2" id="KW-1185">Reference proteome</keyword>
<gene>
    <name evidence="1" type="ORF">G8770_19065</name>
</gene>
<protein>
    <submittedName>
        <fullName evidence="1">Uncharacterized protein</fullName>
    </submittedName>
</protein>
<name>A0A9E5T440_9GAMM</name>
<organism evidence="1 2">
    <name type="scientific">Pseudomaricurvus hydrocarbonicus</name>
    <dbReference type="NCBI Taxonomy" id="1470433"/>
    <lineage>
        <taxon>Bacteria</taxon>
        <taxon>Pseudomonadati</taxon>
        <taxon>Pseudomonadota</taxon>
        <taxon>Gammaproteobacteria</taxon>
        <taxon>Cellvibrionales</taxon>
        <taxon>Cellvibrionaceae</taxon>
        <taxon>Pseudomaricurvus</taxon>
    </lineage>
</organism>
<dbReference type="RefSeq" id="WP_167190741.1">
    <property type="nucleotide sequence ID" value="NZ_JAAONZ010000018.1"/>
</dbReference>
<reference evidence="1" key="1">
    <citation type="submission" date="2020-03" db="EMBL/GenBank/DDBJ databases">
        <authorList>
            <person name="Guo F."/>
        </authorList>
    </citation>
    <scope>NUCLEOTIDE SEQUENCE</scope>
    <source>
        <strain evidence="1">JCM 30134</strain>
    </source>
</reference>